<dbReference type="InterPro" id="IPR025877">
    <property type="entry name" value="MobA-like_NTP_Trfase"/>
</dbReference>
<evidence type="ECO:0000256" key="1">
    <source>
        <dbReference type="ARBA" id="ARBA00022679"/>
    </source>
</evidence>
<evidence type="ECO:0000313" key="3">
    <source>
        <dbReference type="EMBL" id="GII93832.1"/>
    </source>
</evidence>
<keyword evidence="4" id="KW-1185">Reference proteome</keyword>
<comment type="caution">
    <text evidence="3">The sequence shown here is derived from an EMBL/GenBank/DDBJ whole genome shotgun (WGS) entry which is preliminary data.</text>
</comment>
<dbReference type="AlphaFoldDB" id="A0A919RHG5"/>
<dbReference type="PANTHER" id="PTHR19136">
    <property type="entry name" value="MOLYBDENUM COFACTOR GUANYLYLTRANSFERASE"/>
    <property type="match status" value="1"/>
</dbReference>
<reference evidence="3" key="1">
    <citation type="submission" date="2021-01" db="EMBL/GenBank/DDBJ databases">
        <title>Whole genome shotgun sequence of Sinosporangium siamense NBRC 109515.</title>
        <authorList>
            <person name="Komaki H."/>
            <person name="Tamura T."/>
        </authorList>
    </citation>
    <scope>NUCLEOTIDE SEQUENCE</scope>
    <source>
        <strain evidence="3">NBRC 109515</strain>
    </source>
</reference>
<dbReference type="PANTHER" id="PTHR19136:SF81">
    <property type="entry name" value="MOLYBDENUM COFACTOR GUANYLYLTRANSFERASE"/>
    <property type="match status" value="1"/>
</dbReference>
<accession>A0A919RHG5</accession>
<dbReference type="InterPro" id="IPR029044">
    <property type="entry name" value="Nucleotide-diphossugar_trans"/>
</dbReference>
<dbReference type="EMBL" id="BOOW01000027">
    <property type="protein sequence ID" value="GII93832.1"/>
    <property type="molecule type" value="Genomic_DNA"/>
</dbReference>
<evidence type="ECO:0000313" key="4">
    <source>
        <dbReference type="Proteomes" id="UP000606172"/>
    </source>
</evidence>
<keyword evidence="1" id="KW-0808">Transferase</keyword>
<proteinExistence type="predicted"/>
<organism evidence="3 4">
    <name type="scientific">Sinosporangium siamense</name>
    <dbReference type="NCBI Taxonomy" id="1367973"/>
    <lineage>
        <taxon>Bacteria</taxon>
        <taxon>Bacillati</taxon>
        <taxon>Actinomycetota</taxon>
        <taxon>Actinomycetes</taxon>
        <taxon>Streptosporangiales</taxon>
        <taxon>Streptosporangiaceae</taxon>
        <taxon>Sinosporangium</taxon>
    </lineage>
</organism>
<feature type="domain" description="MobA-like NTP transferase" evidence="2">
    <location>
        <begin position="32"/>
        <end position="179"/>
    </location>
</feature>
<evidence type="ECO:0000259" key="2">
    <source>
        <dbReference type="Pfam" id="PF12804"/>
    </source>
</evidence>
<dbReference type="SUPFAM" id="SSF53448">
    <property type="entry name" value="Nucleotide-diphospho-sugar transferases"/>
    <property type="match status" value="1"/>
</dbReference>
<dbReference type="Proteomes" id="UP000606172">
    <property type="component" value="Unassembled WGS sequence"/>
</dbReference>
<dbReference type="Gene3D" id="3.90.550.10">
    <property type="entry name" value="Spore Coat Polysaccharide Biosynthesis Protein SpsA, Chain A"/>
    <property type="match status" value="1"/>
</dbReference>
<dbReference type="GO" id="GO:0016779">
    <property type="term" value="F:nucleotidyltransferase activity"/>
    <property type="evidence" value="ECO:0007669"/>
    <property type="project" value="TreeGrafter"/>
</dbReference>
<gene>
    <name evidence="3" type="ORF">Ssi02_40630</name>
</gene>
<protein>
    <recommendedName>
        <fullName evidence="2">MobA-like NTP transferase domain-containing protein</fullName>
    </recommendedName>
</protein>
<name>A0A919RHG5_9ACTN</name>
<sequence length="223" mass="22982">MVAIRGGGSGTITGMDGGMSTDMGAGARAFDAVVLAGGQARRLDGLDKPAQEVGGRSLLGRVVSALAEAGARRVVVVGPRRDLPGAVFVREDPPGGGPVPALRAGLAEVEAPCLALFAGDLPFLVPWIVAELLKAAESASGAVLVDNGGREQWLAGTWRVEALREALAGYEGGSLRGLLGPLGPVRLAVPPRPDGADVWFDCDTMDDLRTARRLIARREGEDA</sequence>
<dbReference type="Pfam" id="PF12804">
    <property type="entry name" value="NTP_transf_3"/>
    <property type="match status" value="1"/>
</dbReference>